<feature type="transmembrane region" description="Helical" evidence="7">
    <location>
        <begin position="220"/>
        <end position="239"/>
    </location>
</feature>
<reference evidence="10" key="1">
    <citation type="journal article" date="2019" name="Int. J. Syst. Evol. Microbiol.">
        <title>The Global Catalogue of Microorganisms (GCM) 10K type strain sequencing project: providing services to taxonomists for standard genome sequencing and annotation.</title>
        <authorList>
            <consortium name="The Broad Institute Genomics Platform"/>
            <consortium name="The Broad Institute Genome Sequencing Center for Infectious Disease"/>
            <person name="Wu L."/>
            <person name="Ma J."/>
        </authorList>
    </citation>
    <scope>NUCLEOTIDE SEQUENCE [LARGE SCALE GENOMIC DNA]</scope>
    <source>
        <strain evidence="10">CCTCC AB 2017081</strain>
    </source>
</reference>
<keyword evidence="5 7" id="KW-1133">Transmembrane helix</keyword>
<sequence>MLKTAPPQATVLSPQKRLQVRKRWLTAALMVAPFVLLYVLFLIYPSLRVIQLSFTNADLTGAGTGVGFANYVRLFSEPTFWTALVGTLYFIFLTVVPNTLVGLGLALLVMRLKKLRNLAMAAFFLPQVLPVSVVTLVWNWVLDSNFGLFNTLTGSTTAWFQDPVWAMPAVALVTIWWTVGFNVLLFIAGLQNIPADIYEAAALDGAAGWRMFRSITWPNLWPVTSLILLLQLIAQFKIFDQVYLLTGGGPFDKTLVLLLYSYREGFQQQHGGYASAIGVVLMVIILLASGLQNRVLNRGAR</sequence>
<evidence type="ECO:0000256" key="7">
    <source>
        <dbReference type="RuleBase" id="RU363032"/>
    </source>
</evidence>
<protein>
    <submittedName>
        <fullName evidence="9">Carbohydrate ABC transporter permease</fullName>
    </submittedName>
</protein>
<evidence type="ECO:0000256" key="3">
    <source>
        <dbReference type="ARBA" id="ARBA00022475"/>
    </source>
</evidence>
<evidence type="ECO:0000259" key="8">
    <source>
        <dbReference type="PROSITE" id="PS50928"/>
    </source>
</evidence>
<dbReference type="Proteomes" id="UP001595803">
    <property type="component" value="Unassembled WGS sequence"/>
</dbReference>
<comment type="caution">
    <text evidence="9">The sequence shown here is derived from an EMBL/GenBank/DDBJ whole genome shotgun (WGS) entry which is preliminary data.</text>
</comment>
<name>A0ABV7Z5C4_9DEIO</name>
<evidence type="ECO:0000256" key="1">
    <source>
        <dbReference type="ARBA" id="ARBA00004651"/>
    </source>
</evidence>
<dbReference type="InterPro" id="IPR051393">
    <property type="entry name" value="ABC_transporter_permease"/>
</dbReference>
<feature type="transmembrane region" description="Helical" evidence="7">
    <location>
        <begin position="121"/>
        <end position="141"/>
    </location>
</feature>
<keyword evidence="2 7" id="KW-0813">Transport</keyword>
<accession>A0ABV7Z5C4</accession>
<dbReference type="EMBL" id="JBHRZG010000001">
    <property type="protein sequence ID" value="MFC3831461.1"/>
    <property type="molecule type" value="Genomic_DNA"/>
</dbReference>
<evidence type="ECO:0000256" key="5">
    <source>
        <dbReference type="ARBA" id="ARBA00022989"/>
    </source>
</evidence>
<dbReference type="PANTHER" id="PTHR30193">
    <property type="entry name" value="ABC TRANSPORTER PERMEASE PROTEIN"/>
    <property type="match status" value="1"/>
</dbReference>
<dbReference type="PANTHER" id="PTHR30193:SF41">
    <property type="entry name" value="DIACETYLCHITOBIOSE UPTAKE SYSTEM PERMEASE PROTEIN NGCF"/>
    <property type="match status" value="1"/>
</dbReference>
<gene>
    <name evidence="9" type="ORF">ACFOSB_01115</name>
</gene>
<keyword evidence="3" id="KW-1003">Cell membrane</keyword>
<dbReference type="Pfam" id="PF00528">
    <property type="entry name" value="BPD_transp_1"/>
    <property type="match status" value="1"/>
</dbReference>
<keyword evidence="6 7" id="KW-0472">Membrane</keyword>
<dbReference type="CDD" id="cd06261">
    <property type="entry name" value="TM_PBP2"/>
    <property type="match status" value="1"/>
</dbReference>
<comment type="similarity">
    <text evidence="7">Belongs to the binding-protein-dependent transport system permease family.</text>
</comment>
<evidence type="ECO:0000256" key="6">
    <source>
        <dbReference type="ARBA" id="ARBA00023136"/>
    </source>
</evidence>
<feature type="transmembrane region" description="Helical" evidence="7">
    <location>
        <begin position="272"/>
        <end position="291"/>
    </location>
</feature>
<evidence type="ECO:0000313" key="10">
    <source>
        <dbReference type="Proteomes" id="UP001595803"/>
    </source>
</evidence>
<dbReference type="RefSeq" id="WP_295820997.1">
    <property type="nucleotide sequence ID" value="NZ_JBHRZG010000001.1"/>
</dbReference>
<feature type="domain" description="ABC transmembrane type-1" evidence="8">
    <location>
        <begin position="84"/>
        <end position="292"/>
    </location>
</feature>
<organism evidence="9 10">
    <name type="scientific">Deinococcus rufus</name>
    <dbReference type="NCBI Taxonomy" id="2136097"/>
    <lineage>
        <taxon>Bacteria</taxon>
        <taxon>Thermotogati</taxon>
        <taxon>Deinococcota</taxon>
        <taxon>Deinococci</taxon>
        <taxon>Deinococcales</taxon>
        <taxon>Deinococcaceae</taxon>
        <taxon>Deinococcus</taxon>
    </lineage>
</organism>
<evidence type="ECO:0000313" key="9">
    <source>
        <dbReference type="EMBL" id="MFC3831461.1"/>
    </source>
</evidence>
<feature type="transmembrane region" description="Helical" evidence="7">
    <location>
        <begin position="165"/>
        <end position="188"/>
    </location>
</feature>
<dbReference type="Gene3D" id="1.10.3720.10">
    <property type="entry name" value="MetI-like"/>
    <property type="match status" value="1"/>
</dbReference>
<evidence type="ECO:0000256" key="2">
    <source>
        <dbReference type="ARBA" id="ARBA00022448"/>
    </source>
</evidence>
<feature type="transmembrane region" description="Helical" evidence="7">
    <location>
        <begin position="24"/>
        <end position="44"/>
    </location>
</feature>
<keyword evidence="10" id="KW-1185">Reference proteome</keyword>
<dbReference type="PROSITE" id="PS50928">
    <property type="entry name" value="ABC_TM1"/>
    <property type="match status" value="1"/>
</dbReference>
<comment type="subcellular location">
    <subcellularLocation>
        <location evidence="1 7">Cell membrane</location>
        <topology evidence="1 7">Multi-pass membrane protein</topology>
    </subcellularLocation>
</comment>
<keyword evidence="4 7" id="KW-0812">Transmembrane</keyword>
<dbReference type="InterPro" id="IPR000515">
    <property type="entry name" value="MetI-like"/>
</dbReference>
<proteinExistence type="inferred from homology"/>
<evidence type="ECO:0000256" key="4">
    <source>
        <dbReference type="ARBA" id="ARBA00022692"/>
    </source>
</evidence>
<feature type="transmembrane region" description="Helical" evidence="7">
    <location>
        <begin position="80"/>
        <end position="109"/>
    </location>
</feature>
<dbReference type="InterPro" id="IPR035906">
    <property type="entry name" value="MetI-like_sf"/>
</dbReference>
<dbReference type="SUPFAM" id="SSF161098">
    <property type="entry name" value="MetI-like"/>
    <property type="match status" value="1"/>
</dbReference>